<evidence type="ECO:0000256" key="4">
    <source>
        <dbReference type="ARBA" id="ARBA00022968"/>
    </source>
</evidence>
<name>A0A316USW4_9BASI</name>
<dbReference type="AlphaFoldDB" id="A0A316USW4"/>
<feature type="transmembrane region" description="Helical" evidence="10">
    <location>
        <begin position="98"/>
        <end position="122"/>
    </location>
</feature>
<dbReference type="Pfam" id="PF03935">
    <property type="entry name" value="SKN1_KRE6_Sbg1"/>
    <property type="match status" value="1"/>
</dbReference>
<dbReference type="SUPFAM" id="SSF49899">
    <property type="entry name" value="Concanavalin A-like lectins/glucanases"/>
    <property type="match status" value="1"/>
</dbReference>
<dbReference type="GO" id="GO:0015926">
    <property type="term" value="F:glucosidase activity"/>
    <property type="evidence" value="ECO:0007669"/>
    <property type="project" value="TreeGrafter"/>
</dbReference>
<evidence type="ECO:0000256" key="8">
    <source>
        <dbReference type="ARBA" id="ARBA00023316"/>
    </source>
</evidence>
<keyword evidence="7" id="KW-0325">Glycoprotein</keyword>
<evidence type="ECO:0000256" key="6">
    <source>
        <dbReference type="ARBA" id="ARBA00023136"/>
    </source>
</evidence>
<dbReference type="Proteomes" id="UP000245884">
    <property type="component" value="Unassembled WGS sequence"/>
</dbReference>
<keyword evidence="3 10" id="KW-0812">Transmembrane</keyword>
<feature type="compositionally biased region" description="Polar residues" evidence="9">
    <location>
        <begin position="32"/>
        <end position="46"/>
    </location>
</feature>
<keyword evidence="8" id="KW-0961">Cell wall biogenesis/degradation</keyword>
<dbReference type="GO" id="GO:0005789">
    <property type="term" value="C:endoplasmic reticulum membrane"/>
    <property type="evidence" value="ECO:0007669"/>
    <property type="project" value="TreeGrafter"/>
</dbReference>
<keyword evidence="12" id="KW-0430">Lectin</keyword>
<dbReference type="GO" id="GO:0006078">
    <property type="term" value="P:(1-&gt;6)-beta-D-glucan biosynthetic process"/>
    <property type="evidence" value="ECO:0007669"/>
    <property type="project" value="TreeGrafter"/>
</dbReference>
<protein>
    <submittedName>
        <fullName evidence="12">Concanavalin A-like lectin/glucanase</fullName>
    </submittedName>
</protein>
<comment type="similarity">
    <text evidence="2">Belongs to the SKN1/KRE6 family.</text>
</comment>
<dbReference type="PANTHER" id="PTHR31361:SF1">
    <property type="entry name" value="BETA-GLUCAN SYNTHESIS-ASSOCIATED PROTEIN KRE6-RELATED"/>
    <property type="match status" value="1"/>
</dbReference>
<keyword evidence="6 10" id="KW-0472">Membrane</keyword>
<evidence type="ECO:0000256" key="9">
    <source>
        <dbReference type="SAM" id="MobiDB-lite"/>
    </source>
</evidence>
<evidence type="ECO:0000256" key="2">
    <source>
        <dbReference type="ARBA" id="ARBA00010962"/>
    </source>
</evidence>
<feature type="compositionally biased region" description="Polar residues" evidence="9">
    <location>
        <begin position="7"/>
        <end position="18"/>
    </location>
</feature>
<organism evidence="12 13">
    <name type="scientific">Jaminaea rosea</name>
    <dbReference type="NCBI Taxonomy" id="1569628"/>
    <lineage>
        <taxon>Eukaryota</taxon>
        <taxon>Fungi</taxon>
        <taxon>Dikarya</taxon>
        <taxon>Basidiomycota</taxon>
        <taxon>Ustilaginomycotina</taxon>
        <taxon>Exobasidiomycetes</taxon>
        <taxon>Microstromatales</taxon>
        <taxon>Microstromatales incertae sedis</taxon>
        <taxon>Jaminaea</taxon>
    </lineage>
</organism>
<dbReference type="InterPro" id="IPR000757">
    <property type="entry name" value="Beta-glucanase-like"/>
</dbReference>
<accession>A0A316USW4</accession>
<comment type="subcellular location">
    <subcellularLocation>
        <location evidence="1">Membrane</location>
        <topology evidence="1">Single-pass type II membrane protein</topology>
    </subcellularLocation>
</comment>
<dbReference type="EMBL" id="KZ819672">
    <property type="protein sequence ID" value="PWN26225.1"/>
    <property type="molecule type" value="Genomic_DNA"/>
</dbReference>
<evidence type="ECO:0000256" key="1">
    <source>
        <dbReference type="ARBA" id="ARBA00004606"/>
    </source>
</evidence>
<feature type="compositionally biased region" description="Basic and acidic residues" evidence="9">
    <location>
        <begin position="66"/>
        <end position="84"/>
    </location>
</feature>
<dbReference type="InterPro" id="IPR005629">
    <property type="entry name" value="Skn1/Kre6/Sbg1"/>
</dbReference>
<feature type="compositionally biased region" description="Polar residues" evidence="9">
    <location>
        <begin position="582"/>
        <end position="595"/>
    </location>
</feature>
<dbReference type="GO" id="GO:0031505">
    <property type="term" value="P:fungal-type cell wall organization"/>
    <property type="evidence" value="ECO:0007669"/>
    <property type="project" value="TreeGrafter"/>
</dbReference>
<dbReference type="GO" id="GO:0005886">
    <property type="term" value="C:plasma membrane"/>
    <property type="evidence" value="ECO:0007669"/>
    <property type="project" value="TreeGrafter"/>
</dbReference>
<evidence type="ECO:0000256" key="7">
    <source>
        <dbReference type="ARBA" id="ARBA00023180"/>
    </source>
</evidence>
<dbReference type="Gene3D" id="2.60.120.200">
    <property type="match status" value="2"/>
</dbReference>
<sequence length="628" mass="67974">MGRAPSSGRSTGVTSLSDKLNPRGNGLPAVSYNGTPSSTVVGSGNEYSKESKAAGFAIDANPYSWDTKDGQPEPDDYLHDPRDDGRGSFVSGGFPTRALCNIGALVILGCGILALFAGYPIISYFTRDNGGNKSGFNLGGTNASGQIASFSGMRTGLIDPDTPQDALTRTSFVDGRKYNLVFSDEFNVDGRSFYPNDDPFWEAVDLHYWGTNNYEWYDPAGVTTANGALQLTLSEHPEHNLNFRGGMIQSWNKFCFTGGYVSASVRLPGRADVAGLWPAFWLMGNLGRAGYGATLEGTWPYSYDSCDVGTLQNQTTVDGEPVAAQTGGAVGFNKKHGSNALSFLTGQRLSACTCPGDDHPGPKKANGDYKGRAAPEIDVFEAQVGGGEMTVSQSGQWAPFNQYYKVTNTSGPAYEFFQGGHYNVYTGELTQQSTSGVSNTPQQAVEKGGNGEFAEYGFEYQAGNNGYIEWVSGGKPSWRLNNEAMEPDPVAQIDRRPFPEEPLYIIFNLGISQNFGNPVWDQLTWPNTMSVDWVRVYQPEGEENVGCDPPDFPTKDYINRHQAAYTNANLTLWGATAPEGGYQQNWPRNRLNPQGCNAPASKYPGSPVQVKQKAPPRSSNVASNWNKG</sequence>
<feature type="region of interest" description="Disordered" evidence="9">
    <location>
        <begin position="1"/>
        <end position="46"/>
    </location>
</feature>
<keyword evidence="5 10" id="KW-1133">Transmembrane helix</keyword>
<evidence type="ECO:0000256" key="10">
    <source>
        <dbReference type="SAM" id="Phobius"/>
    </source>
</evidence>
<feature type="region of interest" description="Disordered" evidence="9">
    <location>
        <begin position="63"/>
        <end position="84"/>
    </location>
</feature>
<dbReference type="PANTHER" id="PTHR31361">
    <property type="entry name" value="BETA-GLUCAN SYNTHESIS-ASSOCIATED PROTEIN KRE6-RELATED"/>
    <property type="match status" value="1"/>
</dbReference>
<dbReference type="GeneID" id="37026337"/>
<dbReference type="PROSITE" id="PS51762">
    <property type="entry name" value="GH16_2"/>
    <property type="match status" value="1"/>
</dbReference>
<dbReference type="FunFam" id="2.60.120.200:FF:000259">
    <property type="entry name" value="Chromosome 9, whole genome shotgun sequence"/>
    <property type="match status" value="1"/>
</dbReference>
<reference evidence="12 13" key="1">
    <citation type="journal article" date="2018" name="Mol. Biol. Evol.">
        <title>Broad Genomic Sampling Reveals a Smut Pathogenic Ancestry of the Fungal Clade Ustilaginomycotina.</title>
        <authorList>
            <person name="Kijpornyongpan T."/>
            <person name="Mondo S.J."/>
            <person name="Barry K."/>
            <person name="Sandor L."/>
            <person name="Lee J."/>
            <person name="Lipzen A."/>
            <person name="Pangilinan J."/>
            <person name="LaButti K."/>
            <person name="Hainaut M."/>
            <person name="Henrissat B."/>
            <person name="Grigoriev I.V."/>
            <person name="Spatafora J.W."/>
            <person name="Aime M.C."/>
        </authorList>
    </citation>
    <scope>NUCLEOTIDE SEQUENCE [LARGE SCALE GENOMIC DNA]</scope>
    <source>
        <strain evidence="12 13">MCA 5214</strain>
    </source>
</reference>
<dbReference type="GO" id="GO:0030246">
    <property type="term" value="F:carbohydrate binding"/>
    <property type="evidence" value="ECO:0007669"/>
    <property type="project" value="UniProtKB-KW"/>
</dbReference>
<dbReference type="STRING" id="1569628.A0A316USW4"/>
<evidence type="ECO:0000313" key="12">
    <source>
        <dbReference type="EMBL" id="PWN26225.1"/>
    </source>
</evidence>
<feature type="region of interest" description="Disordered" evidence="9">
    <location>
        <begin position="581"/>
        <end position="628"/>
    </location>
</feature>
<evidence type="ECO:0000256" key="5">
    <source>
        <dbReference type="ARBA" id="ARBA00022989"/>
    </source>
</evidence>
<proteinExistence type="inferred from homology"/>
<evidence type="ECO:0000256" key="3">
    <source>
        <dbReference type="ARBA" id="ARBA00022692"/>
    </source>
</evidence>
<keyword evidence="13" id="KW-1185">Reference proteome</keyword>
<keyword evidence="4" id="KW-0735">Signal-anchor</keyword>
<evidence type="ECO:0000313" key="13">
    <source>
        <dbReference type="Proteomes" id="UP000245884"/>
    </source>
</evidence>
<gene>
    <name evidence="12" type="ORF">BDZ90DRAFT_222106</name>
</gene>
<dbReference type="FunFam" id="2.60.120.200:FF:000135">
    <property type="entry name" value="Related to KRE6-glucan synthase subunit"/>
    <property type="match status" value="1"/>
</dbReference>
<dbReference type="OrthoDB" id="412647at2759"/>
<evidence type="ECO:0000259" key="11">
    <source>
        <dbReference type="PROSITE" id="PS51762"/>
    </source>
</evidence>
<dbReference type="RefSeq" id="XP_025360837.1">
    <property type="nucleotide sequence ID" value="XM_025504514.1"/>
</dbReference>
<feature type="domain" description="GH16" evidence="11">
    <location>
        <begin position="162"/>
        <end position="542"/>
    </location>
</feature>
<feature type="compositionally biased region" description="Polar residues" evidence="9">
    <location>
        <begin position="617"/>
        <end position="628"/>
    </location>
</feature>
<dbReference type="InterPro" id="IPR013320">
    <property type="entry name" value="ConA-like_dom_sf"/>
</dbReference>